<organism evidence="2 3">
    <name type="scientific">Novymonas esmeraldas</name>
    <dbReference type="NCBI Taxonomy" id="1808958"/>
    <lineage>
        <taxon>Eukaryota</taxon>
        <taxon>Discoba</taxon>
        <taxon>Euglenozoa</taxon>
        <taxon>Kinetoplastea</taxon>
        <taxon>Metakinetoplastina</taxon>
        <taxon>Trypanosomatida</taxon>
        <taxon>Trypanosomatidae</taxon>
        <taxon>Novymonas</taxon>
    </lineage>
</organism>
<feature type="domain" description="DSBA-like thioredoxin" evidence="1">
    <location>
        <begin position="8"/>
        <end position="227"/>
    </location>
</feature>
<evidence type="ECO:0000313" key="3">
    <source>
        <dbReference type="Proteomes" id="UP001430356"/>
    </source>
</evidence>
<proteinExistence type="predicted"/>
<dbReference type="GO" id="GO:0016491">
    <property type="term" value="F:oxidoreductase activity"/>
    <property type="evidence" value="ECO:0007669"/>
    <property type="project" value="InterPro"/>
</dbReference>
<sequence>MSSTKIVVNVTSDVACPWCWVGKRAIEVAAASPSYGKPIEVELHWHPFQLSPEIPTGTATGLTTYLAKKFGNPNLPEQWAAQPERIPMNQSCRSSNLPNIEFRYPPSAVRFNTYRAHTLLTYAGAVKQDWAAQNRLKEALLRRTHKESKNLDDLDELTAAAKEAGVANTREEVEAILQDGAVKSRLDEELRQSRQLPHFDGVPYFSLPGGQQFSGGQPVDVFVAALKKAAQAV</sequence>
<dbReference type="InterPro" id="IPR001853">
    <property type="entry name" value="DSBA-like_thioredoxin_dom"/>
</dbReference>
<dbReference type="AlphaFoldDB" id="A0AAW0EL72"/>
<dbReference type="EMBL" id="JAECZO010000036">
    <property type="protein sequence ID" value="KAK7194424.1"/>
    <property type="molecule type" value="Genomic_DNA"/>
</dbReference>
<reference evidence="2 3" key="1">
    <citation type="journal article" date="2021" name="MBio">
        <title>A New Model Trypanosomatid, Novymonas esmeraldas: Genomic Perception of Its 'Candidatus Pandoraea novymonadis' Endosymbiont.</title>
        <authorList>
            <person name="Zakharova A."/>
            <person name="Saura A."/>
            <person name="Butenko A."/>
            <person name="Podesvova L."/>
            <person name="Warmusova S."/>
            <person name="Kostygov A.Y."/>
            <person name="Nenarokova A."/>
            <person name="Lukes J."/>
            <person name="Opperdoes F.R."/>
            <person name="Yurchenko V."/>
        </authorList>
    </citation>
    <scope>NUCLEOTIDE SEQUENCE [LARGE SCALE GENOMIC DNA]</scope>
    <source>
        <strain evidence="2 3">E262AT.01</strain>
    </source>
</reference>
<dbReference type="SUPFAM" id="SSF52833">
    <property type="entry name" value="Thioredoxin-like"/>
    <property type="match status" value="1"/>
</dbReference>
<dbReference type="InterPro" id="IPR036249">
    <property type="entry name" value="Thioredoxin-like_sf"/>
</dbReference>
<comment type="caution">
    <text evidence="2">The sequence shown here is derived from an EMBL/GenBank/DDBJ whole genome shotgun (WGS) entry which is preliminary data.</text>
</comment>
<dbReference type="Pfam" id="PF01323">
    <property type="entry name" value="DSBA"/>
    <property type="match status" value="1"/>
</dbReference>
<dbReference type="PANTHER" id="PTHR13887:SF41">
    <property type="entry name" value="THIOREDOXIN SUPERFAMILY PROTEIN"/>
    <property type="match status" value="1"/>
</dbReference>
<dbReference type="CDD" id="cd03024">
    <property type="entry name" value="DsbA_FrnE"/>
    <property type="match status" value="1"/>
</dbReference>
<protein>
    <submittedName>
        <fullName evidence="2">DSBA-like thioredoxin domain containing protein</fullName>
    </submittedName>
</protein>
<keyword evidence="3" id="KW-1185">Reference proteome</keyword>
<name>A0AAW0EL72_9TRYP</name>
<dbReference type="PANTHER" id="PTHR13887">
    <property type="entry name" value="GLUTATHIONE S-TRANSFERASE KAPPA"/>
    <property type="match status" value="1"/>
</dbReference>
<evidence type="ECO:0000313" key="2">
    <source>
        <dbReference type="EMBL" id="KAK7194424.1"/>
    </source>
</evidence>
<accession>A0AAW0EL72</accession>
<dbReference type="Proteomes" id="UP001430356">
    <property type="component" value="Unassembled WGS sequence"/>
</dbReference>
<gene>
    <name evidence="2" type="ORF">NESM_000358800</name>
</gene>
<dbReference type="Gene3D" id="3.40.30.10">
    <property type="entry name" value="Glutaredoxin"/>
    <property type="match status" value="1"/>
</dbReference>
<evidence type="ECO:0000259" key="1">
    <source>
        <dbReference type="Pfam" id="PF01323"/>
    </source>
</evidence>